<keyword evidence="8 15" id="KW-0378">Hydrolase</keyword>
<dbReference type="Pfam" id="PF01546">
    <property type="entry name" value="Peptidase_M20"/>
    <property type="match status" value="1"/>
</dbReference>
<dbReference type="GO" id="GO:0050897">
    <property type="term" value="F:cobalt ion binding"/>
    <property type="evidence" value="ECO:0007669"/>
    <property type="project" value="UniProtKB-UniRule"/>
</dbReference>
<dbReference type="GO" id="GO:0009014">
    <property type="term" value="F:succinyl-diaminopimelate desuccinylase activity"/>
    <property type="evidence" value="ECO:0007669"/>
    <property type="project" value="UniProtKB-UniRule"/>
</dbReference>
<feature type="binding site" evidence="15">
    <location>
        <position position="84"/>
    </location>
    <ligand>
        <name>Zn(2+)</name>
        <dbReference type="ChEBI" id="CHEBI:29105"/>
        <label>1</label>
    </ligand>
</feature>
<dbReference type="InterPro" id="IPR011650">
    <property type="entry name" value="Peptidase_M20_dimer"/>
</dbReference>
<feature type="binding site" evidence="15">
    <location>
        <position position="153"/>
    </location>
    <ligand>
        <name>Zn(2+)</name>
        <dbReference type="ChEBI" id="CHEBI:29105"/>
        <label>2</label>
    </ligand>
</feature>
<evidence type="ECO:0000256" key="13">
    <source>
        <dbReference type="ARBA" id="ARBA00031891"/>
    </source>
</evidence>
<keyword evidence="11 15" id="KW-0457">Lysine biosynthesis</keyword>
<dbReference type="PANTHER" id="PTHR43808:SF31">
    <property type="entry name" value="N-ACETYL-L-CITRULLINE DEACETYLASE"/>
    <property type="match status" value="1"/>
</dbReference>
<feature type="binding site" evidence="15">
    <location>
        <position position="181"/>
    </location>
    <ligand>
        <name>Zn(2+)</name>
        <dbReference type="ChEBI" id="CHEBI:29105"/>
        <label>1</label>
    </ligand>
</feature>
<evidence type="ECO:0000256" key="6">
    <source>
        <dbReference type="ARBA" id="ARBA00022605"/>
    </source>
</evidence>
<dbReference type="InterPro" id="IPR001261">
    <property type="entry name" value="ArgE/DapE_CS"/>
</dbReference>
<dbReference type="SUPFAM" id="SSF55031">
    <property type="entry name" value="Bacterial exopeptidase dimerisation domain"/>
    <property type="match status" value="1"/>
</dbReference>
<dbReference type="InterPro" id="IPR002933">
    <property type="entry name" value="Peptidase_M20"/>
</dbReference>
<comment type="subunit">
    <text evidence="3 15">Homodimer.</text>
</comment>
<evidence type="ECO:0000256" key="3">
    <source>
        <dbReference type="ARBA" id="ARBA00011738"/>
    </source>
</evidence>
<feature type="active site" evidence="15">
    <location>
        <position position="86"/>
    </location>
</feature>
<dbReference type="CDD" id="cd03891">
    <property type="entry name" value="M20_DapE_proteobac"/>
    <property type="match status" value="1"/>
</dbReference>
<evidence type="ECO:0000256" key="1">
    <source>
        <dbReference type="ARBA" id="ARBA00005130"/>
    </source>
</evidence>
<dbReference type="Gene3D" id="3.40.630.10">
    <property type="entry name" value="Zn peptidases"/>
    <property type="match status" value="2"/>
</dbReference>
<dbReference type="NCBIfam" id="NF009557">
    <property type="entry name" value="PRK13009.1"/>
    <property type="match status" value="1"/>
</dbReference>
<dbReference type="HAMAP" id="MF_01690">
    <property type="entry name" value="DapE"/>
    <property type="match status" value="1"/>
</dbReference>
<dbReference type="InterPro" id="IPR050072">
    <property type="entry name" value="Peptidase_M20A"/>
</dbReference>
<dbReference type="Pfam" id="PF07687">
    <property type="entry name" value="M20_dimer"/>
    <property type="match status" value="1"/>
</dbReference>
<feature type="binding site" evidence="15">
    <location>
        <position position="118"/>
    </location>
    <ligand>
        <name>Zn(2+)</name>
        <dbReference type="ChEBI" id="CHEBI:29105"/>
        <label>2</label>
    </ligand>
</feature>
<evidence type="ECO:0000256" key="9">
    <source>
        <dbReference type="ARBA" id="ARBA00022833"/>
    </source>
</evidence>
<comment type="function">
    <text evidence="15">Catalyzes the hydrolysis of N-succinyl-L,L-diaminopimelic acid (SDAP), forming succinate and LL-2,6-diaminopimelate (DAP), an intermediate involved in the bacterial biosynthesis of lysine and meso-diaminopimelic acid, an essential component of bacterial cell walls.</text>
</comment>
<evidence type="ECO:0000256" key="14">
    <source>
        <dbReference type="ARBA" id="ARBA00051301"/>
    </source>
</evidence>
<dbReference type="EMBL" id="CP098827">
    <property type="protein sequence ID" value="XBO70444.1"/>
    <property type="molecule type" value="Genomic_DNA"/>
</dbReference>
<dbReference type="GO" id="GO:0019877">
    <property type="term" value="P:diaminopimelate biosynthetic process"/>
    <property type="evidence" value="ECO:0007669"/>
    <property type="project" value="UniProtKB-UniRule"/>
</dbReference>
<dbReference type="RefSeq" id="WP_348827083.1">
    <property type="nucleotide sequence ID" value="NZ_CP098827.1"/>
</dbReference>
<sequence length="398" mass="42928">MPTTDLPAPTDAPATTETLSPTLELALELLRRPSVTPDDMGCQALMIERLERLGFNVESLPFGEVENFWAVHGHHGPVLAFAGHTDVVPTGPEHQWQTPPFAPIIDDDGMLRGRGAADMKGSLAAMVTAVERFVSAHPDHPGRIAFLITADEEGPAVDGTRAVVEHLRERNERLDYCIVGEPSSTERLGDVIKNGRRGSLGGVLKVRGIQGHVAYPHLARNPIHQIAPALDALANEHWDAGNDCFPATSFQISNLRAGTGATNVIPGEVEATFNFRFSTETTDADLRERTEAILRGFDLDFEIDWTLNGQPFLTREGALVDAAVAGVRDVTGTTPVLSTSGGTSDGRFIATLGAQVVELGPLNATIHKVDERVRAADLDDLSRVYEAILTRLFADARS</sequence>
<evidence type="ECO:0000256" key="8">
    <source>
        <dbReference type="ARBA" id="ARBA00022801"/>
    </source>
</evidence>
<evidence type="ECO:0000313" key="17">
    <source>
        <dbReference type="EMBL" id="XBO70444.1"/>
    </source>
</evidence>
<keyword evidence="12 15" id="KW-0170">Cobalt</keyword>
<dbReference type="GO" id="GO:0006526">
    <property type="term" value="P:L-arginine biosynthetic process"/>
    <property type="evidence" value="ECO:0007669"/>
    <property type="project" value="TreeGrafter"/>
</dbReference>
<keyword evidence="9 15" id="KW-0862">Zinc</keyword>
<proteinExistence type="inferred from homology"/>
<dbReference type="InterPro" id="IPR005941">
    <property type="entry name" value="DapE_proteobac"/>
</dbReference>
<comment type="cofactor">
    <cofactor evidence="15">
        <name>Zn(2+)</name>
        <dbReference type="ChEBI" id="CHEBI:29105"/>
    </cofactor>
    <cofactor evidence="15">
        <name>Co(2+)</name>
        <dbReference type="ChEBI" id="CHEBI:48828"/>
    </cofactor>
    <text evidence="15">Binds 2 Zn(2+) or Co(2+) ions per subunit.</text>
</comment>
<dbReference type="AlphaFoldDB" id="A0AAU7KFR9"/>
<dbReference type="FunFam" id="3.40.630.10:FF:000005">
    <property type="entry name" value="Succinyl-diaminopimelate desuccinylase"/>
    <property type="match status" value="1"/>
</dbReference>
<organism evidence="17">
    <name type="scientific">Halomonas sp. RT37</name>
    <dbReference type="NCBI Taxonomy" id="2950872"/>
    <lineage>
        <taxon>Bacteria</taxon>
        <taxon>Pseudomonadati</taxon>
        <taxon>Pseudomonadota</taxon>
        <taxon>Gammaproteobacteria</taxon>
        <taxon>Oceanospirillales</taxon>
        <taxon>Halomonadaceae</taxon>
        <taxon>Halomonas</taxon>
    </lineage>
</organism>
<dbReference type="GO" id="GO:0009089">
    <property type="term" value="P:lysine biosynthetic process via diaminopimelate"/>
    <property type="evidence" value="ECO:0007669"/>
    <property type="project" value="UniProtKB-UniRule"/>
</dbReference>
<accession>A0AAU7KFR9</accession>
<protein>
    <recommendedName>
        <fullName evidence="5 15">Succinyl-diaminopimelate desuccinylase</fullName>
        <shortName evidence="15">SDAP desuccinylase</shortName>
        <ecNumber evidence="4 15">3.5.1.18</ecNumber>
    </recommendedName>
    <alternativeName>
        <fullName evidence="13 15">N-succinyl-LL-2,6-diaminoheptanedioate amidohydrolase</fullName>
    </alternativeName>
</protein>
<dbReference type="PROSITE" id="PS00759">
    <property type="entry name" value="ARGE_DAPE_CPG2_2"/>
    <property type="match status" value="1"/>
</dbReference>
<dbReference type="PROSITE" id="PS00758">
    <property type="entry name" value="ARGE_DAPE_CPG2_1"/>
    <property type="match status" value="1"/>
</dbReference>
<feature type="active site" description="Proton acceptor" evidence="15">
    <location>
        <position position="152"/>
    </location>
</feature>
<dbReference type="GO" id="GO:0008270">
    <property type="term" value="F:zinc ion binding"/>
    <property type="evidence" value="ECO:0007669"/>
    <property type="project" value="UniProtKB-UniRule"/>
</dbReference>
<evidence type="ECO:0000256" key="7">
    <source>
        <dbReference type="ARBA" id="ARBA00022723"/>
    </source>
</evidence>
<dbReference type="GO" id="GO:0008777">
    <property type="term" value="F:acetylornithine deacetylase activity"/>
    <property type="evidence" value="ECO:0007669"/>
    <property type="project" value="TreeGrafter"/>
</dbReference>
<dbReference type="NCBIfam" id="TIGR01246">
    <property type="entry name" value="dapE_proteo"/>
    <property type="match status" value="1"/>
</dbReference>
<evidence type="ECO:0000256" key="2">
    <source>
        <dbReference type="ARBA" id="ARBA00006746"/>
    </source>
</evidence>
<feature type="domain" description="Peptidase M20 dimerisation" evidence="16">
    <location>
        <begin position="194"/>
        <end position="295"/>
    </location>
</feature>
<comment type="similarity">
    <text evidence="2 15">Belongs to the peptidase M20A family. DapE subfamily.</text>
</comment>
<feature type="binding site" evidence="15">
    <location>
        <position position="367"/>
    </location>
    <ligand>
        <name>Zn(2+)</name>
        <dbReference type="ChEBI" id="CHEBI:29105"/>
        <label>2</label>
    </ligand>
</feature>
<keyword evidence="10 15" id="KW-0220">Diaminopimelate biosynthesis</keyword>
<evidence type="ECO:0000256" key="12">
    <source>
        <dbReference type="ARBA" id="ARBA00023285"/>
    </source>
</evidence>
<name>A0AAU7KFR9_9GAMM</name>
<keyword evidence="6 15" id="KW-0028">Amino-acid biosynthesis</keyword>
<keyword evidence="7 15" id="KW-0479">Metal-binding</keyword>
<reference evidence="17" key="1">
    <citation type="submission" date="2022-06" db="EMBL/GenBank/DDBJ databases">
        <title>A novel DMS-producing enzyme.</title>
        <authorList>
            <person name="Zhang Y."/>
        </authorList>
    </citation>
    <scope>NUCLEOTIDE SEQUENCE</scope>
    <source>
        <strain evidence="17">RT37</strain>
    </source>
</reference>
<evidence type="ECO:0000256" key="11">
    <source>
        <dbReference type="ARBA" id="ARBA00023154"/>
    </source>
</evidence>
<evidence type="ECO:0000256" key="5">
    <source>
        <dbReference type="ARBA" id="ARBA00022391"/>
    </source>
</evidence>
<dbReference type="InterPro" id="IPR036264">
    <property type="entry name" value="Bact_exopeptidase_dim_dom"/>
</dbReference>
<evidence type="ECO:0000256" key="15">
    <source>
        <dbReference type="HAMAP-Rule" id="MF_01690"/>
    </source>
</evidence>
<dbReference type="EC" id="3.5.1.18" evidence="4 15"/>
<evidence type="ECO:0000256" key="10">
    <source>
        <dbReference type="ARBA" id="ARBA00022915"/>
    </source>
</evidence>
<evidence type="ECO:0000259" key="16">
    <source>
        <dbReference type="Pfam" id="PF07687"/>
    </source>
</evidence>
<gene>
    <name evidence="15 17" type="primary">dapE</name>
    <name evidence="17" type="ORF">NFG58_17815</name>
</gene>
<comment type="catalytic activity">
    <reaction evidence="14 15">
        <text>N-succinyl-(2S,6S)-2,6-diaminopimelate + H2O = (2S,6S)-2,6-diaminopimelate + succinate</text>
        <dbReference type="Rhea" id="RHEA:22608"/>
        <dbReference type="ChEBI" id="CHEBI:15377"/>
        <dbReference type="ChEBI" id="CHEBI:30031"/>
        <dbReference type="ChEBI" id="CHEBI:57609"/>
        <dbReference type="ChEBI" id="CHEBI:58087"/>
        <dbReference type="EC" id="3.5.1.18"/>
    </reaction>
</comment>
<evidence type="ECO:0000256" key="4">
    <source>
        <dbReference type="ARBA" id="ARBA00011921"/>
    </source>
</evidence>
<feature type="binding site" evidence="15">
    <location>
        <position position="118"/>
    </location>
    <ligand>
        <name>Zn(2+)</name>
        <dbReference type="ChEBI" id="CHEBI:29105"/>
        <label>1</label>
    </ligand>
</feature>
<dbReference type="PANTHER" id="PTHR43808">
    <property type="entry name" value="ACETYLORNITHINE DEACETYLASE"/>
    <property type="match status" value="1"/>
</dbReference>
<dbReference type="SUPFAM" id="SSF53187">
    <property type="entry name" value="Zn-dependent exopeptidases"/>
    <property type="match status" value="1"/>
</dbReference>
<comment type="pathway">
    <text evidence="1 15">Amino-acid biosynthesis; L-lysine biosynthesis via DAP pathway; LL-2,6-diaminopimelate from (S)-tetrahydrodipicolinate (succinylase route): step 3/3.</text>
</comment>